<protein>
    <submittedName>
        <fullName evidence="1">Uncharacterized protein</fullName>
    </submittedName>
</protein>
<evidence type="ECO:0000313" key="2">
    <source>
        <dbReference type="EMBL" id="QJB03840.1"/>
    </source>
</evidence>
<dbReference type="EMBL" id="MT143863">
    <property type="protein sequence ID" value="QJB03840.1"/>
    <property type="molecule type" value="Genomic_DNA"/>
</dbReference>
<reference evidence="1" key="1">
    <citation type="submission" date="2020-03" db="EMBL/GenBank/DDBJ databases">
        <title>The deep terrestrial virosphere.</title>
        <authorList>
            <person name="Holmfeldt K."/>
            <person name="Nilsson E."/>
            <person name="Simone D."/>
            <person name="Lopez-Fernandez M."/>
            <person name="Wu X."/>
            <person name="de Brujin I."/>
            <person name="Lundin D."/>
            <person name="Andersson A."/>
            <person name="Bertilsson S."/>
            <person name="Dopson M."/>
        </authorList>
    </citation>
    <scope>NUCLEOTIDE SEQUENCE</scope>
    <source>
        <strain evidence="1">MM171A00097</strain>
        <strain evidence="2">MM171B00542</strain>
    </source>
</reference>
<proteinExistence type="predicted"/>
<name>A0A6H1Z6F1_9ZZZZ</name>
<evidence type="ECO:0000313" key="1">
    <source>
        <dbReference type="EMBL" id="QJA43463.1"/>
    </source>
</evidence>
<accession>A0A6H1Z6F1</accession>
<sequence>MAWWDKLGMGIRVDAAARALAAETFEFASVLGGDVLITQIIGRFTVITGGASNVNLQFTPDVATAGVTALCALANVNGLDVGDIVTITGVPGNPLLVTVTGAKPGLTVPLILQAGGIESVVSAASGAAEIAWSLWYIPLSDAAYVVGV</sequence>
<dbReference type="EMBL" id="MT143710">
    <property type="protein sequence ID" value="QJA43463.1"/>
    <property type="molecule type" value="Genomic_DNA"/>
</dbReference>
<organism evidence="1">
    <name type="scientific">viral metagenome</name>
    <dbReference type="NCBI Taxonomy" id="1070528"/>
    <lineage>
        <taxon>unclassified sequences</taxon>
        <taxon>metagenomes</taxon>
        <taxon>organismal metagenomes</taxon>
    </lineage>
</organism>
<dbReference type="AlphaFoldDB" id="A0A6H1Z6F1"/>
<gene>
    <name evidence="1" type="ORF">MM171A00097_0110</name>
    <name evidence="2" type="ORF">MM171B00542_0011</name>
</gene>